<dbReference type="EMBL" id="FOBS01000002">
    <property type="protein sequence ID" value="SEL99724.1"/>
    <property type="molecule type" value="Genomic_DNA"/>
</dbReference>
<evidence type="ECO:0000256" key="6">
    <source>
        <dbReference type="ARBA" id="ARBA00035197"/>
    </source>
</evidence>
<evidence type="ECO:0000256" key="1">
    <source>
        <dbReference type="ARBA" id="ARBA00007116"/>
    </source>
</evidence>
<dbReference type="STRING" id="43775.SAMN04489760_10262"/>
<dbReference type="SUPFAM" id="SSF53137">
    <property type="entry name" value="Translational machinery components"/>
    <property type="match status" value="1"/>
</dbReference>
<dbReference type="GO" id="GO:0008097">
    <property type="term" value="F:5S rRNA binding"/>
    <property type="evidence" value="ECO:0007669"/>
    <property type="project" value="TreeGrafter"/>
</dbReference>
<reference evidence="8 9" key="1">
    <citation type="submission" date="2016-10" db="EMBL/GenBank/DDBJ databases">
        <authorList>
            <person name="de Groot N.N."/>
        </authorList>
    </citation>
    <scope>NUCLEOTIDE SEQUENCE [LARGE SCALE GENOMIC DNA]</scope>
    <source>
        <strain evidence="8 9">DSM 8423</strain>
    </source>
</reference>
<dbReference type="FunFam" id="3.30.420.100:FF:000001">
    <property type="entry name" value="50S ribosomal protein L18"/>
    <property type="match status" value="1"/>
</dbReference>
<keyword evidence="5 7" id="KW-0687">Ribonucleoprotein</keyword>
<comment type="similarity">
    <text evidence="1 7">Belongs to the universal ribosomal protein uL18 family.</text>
</comment>
<dbReference type="PANTHER" id="PTHR12899">
    <property type="entry name" value="39S RIBOSOMAL PROTEIN L18, MITOCHONDRIAL"/>
    <property type="match status" value="1"/>
</dbReference>
<name>A0A1H7USD2_9BACT</name>
<dbReference type="RefSeq" id="WP_093881994.1">
    <property type="nucleotide sequence ID" value="NZ_FOBS01000002.1"/>
</dbReference>
<dbReference type="GO" id="GO:0022625">
    <property type="term" value="C:cytosolic large ribosomal subunit"/>
    <property type="evidence" value="ECO:0007669"/>
    <property type="project" value="TreeGrafter"/>
</dbReference>
<keyword evidence="3 7" id="KW-0694">RNA-binding</keyword>
<dbReference type="NCBIfam" id="TIGR00060">
    <property type="entry name" value="L18_bact"/>
    <property type="match status" value="1"/>
</dbReference>
<dbReference type="InterPro" id="IPR057268">
    <property type="entry name" value="Ribosomal_L18"/>
</dbReference>
<organism evidence="8 9">
    <name type="scientific">Syntrophus gentianae</name>
    <dbReference type="NCBI Taxonomy" id="43775"/>
    <lineage>
        <taxon>Bacteria</taxon>
        <taxon>Pseudomonadati</taxon>
        <taxon>Thermodesulfobacteriota</taxon>
        <taxon>Syntrophia</taxon>
        <taxon>Syntrophales</taxon>
        <taxon>Syntrophaceae</taxon>
        <taxon>Syntrophus</taxon>
    </lineage>
</organism>
<gene>
    <name evidence="7" type="primary">rplR</name>
    <name evidence="8" type="ORF">SAMN04489760_10262</name>
</gene>
<evidence type="ECO:0000313" key="9">
    <source>
        <dbReference type="Proteomes" id="UP000198744"/>
    </source>
</evidence>
<evidence type="ECO:0000313" key="8">
    <source>
        <dbReference type="EMBL" id="SEL99724.1"/>
    </source>
</evidence>
<comment type="function">
    <text evidence="7">This is one of the proteins that bind and probably mediate the attachment of the 5S RNA into the large ribosomal subunit, where it forms part of the central protuberance.</text>
</comment>
<dbReference type="GO" id="GO:0006412">
    <property type="term" value="P:translation"/>
    <property type="evidence" value="ECO:0007669"/>
    <property type="project" value="UniProtKB-UniRule"/>
</dbReference>
<dbReference type="HAMAP" id="MF_01337_B">
    <property type="entry name" value="Ribosomal_uL18_B"/>
    <property type="match status" value="1"/>
</dbReference>
<protein>
    <recommendedName>
        <fullName evidence="6 7">Large ribosomal subunit protein uL18</fullName>
    </recommendedName>
</protein>
<dbReference type="InterPro" id="IPR004389">
    <property type="entry name" value="Ribosomal_uL18_bac-type"/>
</dbReference>
<keyword evidence="2 7" id="KW-0699">rRNA-binding</keyword>
<evidence type="ECO:0000256" key="3">
    <source>
        <dbReference type="ARBA" id="ARBA00022884"/>
    </source>
</evidence>
<sequence length="121" mass="13644">MASKKVQEIREKRKARVRAKIHGTTERPRLAVFRSSKHIYVQAVDDNVGKTIAQASTVNEDIKSKVHEVKKVDAAKEVGREISRKLKAMGIEEAVFDRSCYLYHGRVKALADGAREEGLRV</sequence>
<dbReference type="Gene3D" id="3.30.420.100">
    <property type="match status" value="1"/>
</dbReference>
<evidence type="ECO:0000256" key="5">
    <source>
        <dbReference type="ARBA" id="ARBA00023274"/>
    </source>
</evidence>
<dbReference type="InterPro" id="IPR005484">
    <property type="entry name" value="Ribosomal_uL18_bac/plant/anim"/>
</dbReference>
<dbReference type="Proteomes" id="UP000198744">
    <property type="component" value="Unassembled WGS sequence"/>
</dbReference>
<evidence type="ECO:0000256" key="2">
    <source>
        <dbReference type="ARBA" id="ARBA00022730"/>
    </source>
</evidence>
<dbReference type="GO" id="GO:0003735">
    <property type="term" value="F:structural constituent of ribosome"/>
    <property type="evidence" value="ECO:0007669"/>
    <property type="project" value="InterPro"/>
</dbReference>
<keyword evidence="4 7" id="KW-0689">Ribosomal protein</keyword>
<dbReference type="AlphaFoldDB" id="A0A1H7USD2"/>
<dbReference type="Pfam" id="PF00861">
    <property type="entry name" value="Ribosomal_L18p"/>
    <property type="match status" value="1"/>
</dbReference>
<evidence type="ECO:0000256" key="7">
    <source>
        <dbReference type="HAMAP-Rule" id="MF_01337"/>
    </source>
</evidence>
<evidence type="ECO:0000256" key="4">
    <source>
        <dbReference type="ARBA" id="ARBA00022980"/>
    </source>
</evidence>
<proteinExistence type="inferred from homology"/>
<dbReference type="PANTHER" id="PTHR12899:SF3">
    <property type="entry name" value="LARGE RIBOSOMAL SUBUNIT PROTEIN UL18M"/>
    <property type="match status" value="1"/>
</dbReference>
<dbReference type="OrthoDB" id="9810939at2"/>
<comment type="subunit">
    <text evidence="7">Part of the 50S ribosomal subunit; part of the 5S rRNA/L5/L18/L25 subcomplex. Contacts the 5S and 23S rRNAs.</text>
</comment>
<dbReference type="CDD" id="cd00432">
    <property type="entry name" value="Ribosomal_L18_L5e"/>
    <property type="match status" value="1"/>
</dbReference>
<accession>A0A1H7USD2</accession>
<keyword evidence="9" id="KW-1185">Reference proteome</keyword>